<protein>
    <submittedName>
        <fullName evidence="2">Uncharacterized protein</fullName>
    </submittedName>
</protein>
<proteinExistence type="predicted"/>
<feature type="compositionally biased region" description="Acidic residues" evidence="1">
    <location>
        <begin position="59"/>
        <end position="93"/>
    </location>
</feature>
<name>A0A9P4NE35_9PEZI</name>
<dbReference type="AlphaFoldDB" id="A0A9P4NE35"/>
<evidence type="ECO:0000313" key="3">
    <source>
        <dbReference type="Proteomes" id="UP000800235"/>
    </source>
</evidence>
<feature type="compositionally biased region" description="Acidic residues" evidence="1">
    <location>
        <begin position="1"/>
        <end position="29"/>
    </location>
</feature>
<evidence type="ECO:0000313" key="2">
    <source>
        <dbReference type="EMBL" id="KAF2416203.1"/>
    </source>
</evidence>
<accession>A0A9P4NE35</accession>
<keyword evidence="3" id="KW-1185">Reference proteome</keyword>
<sequence>MVESSESESENESEFEIEIESESEFESEDGSERVDDKSAFQEERQEHKVASMEMVDSSGTEEQEEEEEEEEGNSDDGDDDDDETDEQEEEEEDTFSKVHEYSDREEIATEHESDFEDEHNEKSSTAPIAEDTLHGTGGVETTVGRFAEGKGGGYSNVACERYSDDDIGCTFKELLLSPCGDGLENWCGEQEEEEEEEHATVNRKEYETHTERPKDIRSGSGSEDEDNDLISPRSGIIDLELLPQPVPGRDEEYQRL</sequence>
<feature type="compositionally biased region" description="Basic and acidic residues" evidence="1">
    <location>
        <begin position="198"/>
        <end position="217"/>
    </location>
</feature>
<dbReference type="EMBL" id="MU007166">
    <property type="protein sequence ID" value="KAF2416203.1"/>
    <property type="molecule type" value="Genomic_DNA"/>
</dbReference>
<dbReference type="Proteomes" id="UP000800235">
    <property type="component" value="Unassembled WGS sequence"/>
</dbReference>
<organism evidence="2 3">
    <name type="scientific">Tothia fuscella</name>
    <dbReference type="NCBI Taxonomy" id="1048955"/>
    <lineage>
        <taxon>Eukaryota</taxon>
        <taxon>Fungi</taxon>
        <taxon>Dikarya</taxon>
        <taxon>Ascomycota</taxon>
        <taxon>Pezizomycotina</taxon>
        <taxon>Dothideomycetes</taxon>
        <taxon>Pleosporomycetidae</taxon>
        <taxon>Venturiales</taxon>
        <taxon>Cylindrosympodiaceae</taxon>
        <taxon>Tothia</taxon>
    </lineage>
</organism>
<feature type="compositionally biased region" description="Basic and acidic residues" evidence="1">
    <location>
        <begin position="94"/>
        <end position="112"/>
    </location>
</feature>
<reference evidence="2" key="1">
    <citation type="journal article" date="2020" name="Stud. Mycol.">
        <title>101 Dothideomycetes genomes: a test case for predicting lifestyles and emergence of pathogens.</title>
        <authorList>
            <person name="Haridas S."/>
            <person name="Albert R."/>
            <person name="Binder M."/>
            <person name="Bloem J."/>
            <person name="Labutti K."/>
            <person name="Salamov A."/>
            <person name="Andreopoulos B."/>
            <person name="Baker S."/>
            <person name="Barry K."/>
            <person name="Bills G."/>
            <person name="Bluhm B."/>
            <person name="Cannon C."/>
            <person name="Castanera R."/>
            <person name="Culley D."/>
            <person name="Daum C."/>
            <person name="Ezra D."/>
            <person name="Gonzalez J."/>
            <person name="Henrissat B."/>
            <person name="Kuo A."/>
            <person name="Liang C."/>
            <person name="Lipzen A."/>
            <person name="Lutzoni F."/>
            <person name="Magnuson J."/>
            <person name="Mondo S."/>
            <person name="Nolan M."/>
            <person name="Ohm R."/>
            <person name="Pangilinan J."/>
            <person name="Park H.-J."/>
            <person name="Ramirez L."/>
            <person name="Alfaro M."/>
            <person name="Sun H."/>
            <person name="Tritt A."/>
            <person name="Yoshinaga Y."/>
            <person name="Zwiers L.-H."/>
            <person name="Turgeon B."/>
            <person name="Goodwin S."/>
            <person name="Spatafora J."/>
            <person name="Crous P."/>
            <person name="Grigoriev I."/>
        </authorList>
    </citation>
    <scope>NUCLEOTIDE SEQUENCE</scope>
    <source>
        <strain evidence="2">CBS 130266</strain>
    </source>
</reference>
<feature type="compositionally biased region" description="Basic and acidic residues" evidence="1">
    <location>
        <begin position="30"/>
        <end position="50"/>
    </location>
</feature>
<feature type="region of interest" description="Disordered" evidence="1">
    <location>
        <begin position="1"/>
        <end position="158"/>
    </location>
</feature>
<evidence type="ECO:0000256" key="1">
    <source>
        <dbReference type="SAM" id="MobiDB-lite"/>
    </source>
</evidence>
<gene>
    <name evidence="2" type="ORF">EJ08DRAFT_108241</name>
</gene>
<comment type="caution">
    <text evidence="2">The sequence shown here is derived from an EMBL/GenBank/DDBJ whole genome shotgun (WGS) entry which is preliminary data.</text>
</comment>
<feature type="region of interest" description="Disordered" evidence="1">
    <location>
        <begin position="187"/>
        <end position="256"/>
    </location>
</feature>